<dbReference type="GeneID" id="106122803"/>
<organism evidence="1">
    <name type="scientific">Papilio xuthus</name>
    <name type="common">Asian swallowtail butterfly</name>
    <dbReference type="NCBI Taxonomy" id="66420"/>
    <lineage>
        <taxon>Eukaryota</taxon>
        <taxon>Metazoa</taxon>
        <taxon>Ecdysozoa</taxon>
        <taxon>Arthropoda</taxon>
        <taxon>Hexapoda</taxon>
        <taxon>Insecta</taxon>
        <taxon>Pterygota</taxon>
        <taxon>Neoptera</taxon>
        <taxon>Endopterygota</taxon>
        <taxon>Lepidoptera</taxon>
        <taxon>Glossata</taxon>
        <taxon>Ditrysia</taxon>
        <taxon>Papilionoidea</taxon>
        <taxon>Papilionidae</taxon>
        <taxon>Papilioninae</taxon>
        <taxon>Papilio</taxon>
    </lineage>
</organism>
<protein>
    <submittedName>
        <fullName evidence="1">Uncharacterized protein LOC106122803</fullName>
    </submittedName>
</protein>
<reference evidence="1" key="1">
    <citation type="submission" date="2025-08" db="UniProtKB">
        <authorList>
            <consortium name="RefSeq"/>
        </authorList>
    </citation>
    <scope>IDENTIFICATION</scope>
</reference>
<dbReference type="AlphaFoldDB" id="A0AAJ7EEP8"/>
<dbReference type="KEGG" id="pxu:106122803"/>
<proteinExistence type="predicted"/>
<dbReference type="Proteomes" id="UP000694872">
    <property type="component" value="Unplaced"/>
</dbReference>
<gene>
    <name evidence="1" type="primary">LOC106122803</name>
</gene>
<dbReference type="RefSeq" id="XP_013174351.1">
    <property type="nucleotide sequence ID" value="XM_013318897.1"/>
</dbReference>
<sequence>MKNQPNIKSIEKTGNTEIYDTKIKPINKRFSDNINKEKTNLQKTKIPMKTNKKMNTFRMSPRTNVKNLTTNSVNSVQKTIGAKSSSNIARLVKKPSGKKLL</sequence>
<evidence type="ECO:0000313" key="1">
    <source>
        <dbReference type="RefSeq" id="XP_013174351.1"/>
    </source>
</evidence>
<accession>A0AAJ7EEP8</accession>
<name>A0AAJ7EEP8_PAPXU</name>